<dbReference type="PROSITE" id="PS50088">
    <property type="entry name" value="ANK_REPEAT"/>
    <property type="match status" value="3"/>
</dbReference>
<dbReference type="Pfam" id="PF12796">
    <property type="entry name" value="Ank_2"/>
    <property type="match status" value="2"/>
</dbReference>
<keyword evidence="6" id="KW-1185">Reference proteome</keyword>
<dbReference type="Proteomes" id="UP000764110">
    <property type="component" value="Unassembled WGS sequence"/>
</dbReference>
<evidence type="ECO:0008006" key="7">
    <source>
        <dbReference type="Google" id="ProtNLM"/>
    </source>
</evidence>
<dbReference type="Pfam" id="PF00023">
    <property type="entry name" value="Ank"/>
    <property type="match status" value="1"/>
</dbReference>
<dbReference type="Gene3D" id="1.25.40.20">
    <property type="entry name" value="Ankyrin repeat-containing domain"/>
    <property type="match status" value="2"/>
</dbReference>
<sequence length="741" mass="83211">MSEQATAEERSHDLEGSLLQDAQPPSSAPTGPLDYVSSVLRQISNQEPRDREFAVHILTWLRFAKLTLRWAQLQQAYAIQKTGDASNRDFNRSEEDMVSVCKGLVKVRGGGKSKKVEFVRDPTLEQLLQYGLVYRKPHLTIIRTCLTCLQSDEFAKSESSPESLVRLRKDKSLFKYYAASRWMSHLPDMDAQSGELAEVEELITQFLLSGKGTTGWFRFLERISNEKVSELHLAAIIGQVPVMKNFLETRKHKVDATTSHGRTALHLAAKHKRASVVKMLLQTSAQLDIQDVRGNTALHYAGMYCHWYTTTSHIETVLELMRAIEKGVGGEDIRSKCTAIRNGSNKTPWDYAVEGGRLFNGPALTEDRAYQLAFEKLEAQYEIAKHMTFWPRDKSMEKEDSILTEDDYLPPLRTVMALNRSKAGMARFVDALIQRGRIVGGRPTVEVKDLSETTPDSYAIASDRLALVDMLLGIKKEGTKLLTDADERQLSFLAWILLQTGAEANHIKKGEPSALYCAILLRSRSLVSILLAYRADFGIRYDNGTPEHLTPLDLAIELGETDIVRQLLVSDGAEIRNVTADTMFTALRLAILHGRKEMIYMLSGLQLTPIDALKEEEKVTLAALAREFRETLRKKDGEGSTVLHLALLSRDRSSCYEMLLSMIMYGADVNAKDKKGRTPFMLAGELGLHAERALLQMHSSKHQGISVNRHQGISVNRHQGISVNRYQTIGVSGTDSFRRLF</sequence>
<dbReference type="AlphaFoldDB" id="A0A9P8M6B1"/>
<evidence type="ECO:0000313" key="6">
    <source>
        <dbReference type="Proteomes" id="UP000764110"/>
    </source>
</evidence>
<protein>
    <recommendedName>
        <fullName evidence="7">Ankyrin repeat-containing domain protein</fullName>
    </recommendedName>
</protein>
<evidence type="ECO:0000256" key="2">
    <source>
        <dbReference type="ARBA" id="ARBA00023043"/>
    </source>
</evidence>
<dbReference type="InterPro" id="IPR036770">
    <property type="entry name" value="Ankyrin_rpt-contain_sf"/>
</dbReference>
<evidence type="ECO:0000256" key="1">
    <source>
        <dbReference type="ARBA" id="ARBA00022737"/>
    </source>
</evidence>
<comment type="caution">
    <text evidence="5">The sequence shown here is derived from an EMBL/GenBank/DDBJ whole genome shotgun (WGS) entry which is preliminary data.</text>
</comment>
<organism evidence="5 6">
    <name type="scientific">Metarhizium humberi</name>
    <dbReference type="NCBI Taxonomy" id="2596975"/>
    <lineage>
        <taxon>Eukaryota</taxon>
        <taxon>Fungi</taxon>
        <taxon>Dikarya</taxon>
        <taxon>Ascomycota</taxon>
        <taxon>Pezizomycotina</taxon>
        <taxon>Sordariomycetes</taxon>
        <taxon>Hypocreomycetidae</taxon>
        <taxon>Hypocreales</taxon>
        <taxon>Clavicipitaceae</taxon>
        <taxon>Metarhizium</taxon>
    </lineage>
</organism>
<dbReference type="SUPFAM" id="SSF48403">
    <property type="entry name" value="Ankyrin repeat"/>
    <property type="match status" value="1"/>
</dbReference>
<feature type="repeat" description="ANK" evidence="3">
    <location>
        <begin position="638"/>
        <end position="674"/>
    </location>
</feature>
<dbReference type="InterPro" id="IPR002110">
    <property type="entry name" value="Ankyrin_rpt"/>
</dbReference>
<dbReference type="PANTHER" id="PTHR24166">
    <property type="entry name" value="ROLLING PEBBLES, ISOFORM B"/>
    <property type="match status" value="1"/>
</dbReference>
<reference evidence="5 6" key="1">
    <citation type="submission" date="2020-07" db="EMBL/GenBank/DDBJ databases">
        <title>Metarhizium humberi genome.</title>
        <authorList>
            <person name="Lysoe E."/>
        </authorList>
    </citation>
    <scope>NUCLEOTIDE SEQUENCE [LARGE SCALE GENOMIC DNA]</scope>
    <source>
        <strain evidence="5 6">ESALQ1638</strain>
    </source>
</reference>
<name>A0A9P8M6B1_9HYPO</name>
<proteinExistence type="predicted"/>
<accession>A0A9P8M6B1</accession>
<evidence type="ECO:0000256" key="3">
    <source>
        <dbReference type="PROSITE-ProRule" id="PRU00023"/>
    </source>
</evidence>
<dbReference type="InterPro" id="IPR050889">
    <property type="entry name" value="Dendritic_Spine_Reg/Scaffold"/>
</dbReference>
<dbReference type="PROSITE" id="PS50297">
    <property type="entry name" value="ANK_REP_REGION"/>
    <property type="match status" value="2"/>
</dbReference>
<feature type="repeat" description="ANK" evidence="3">
    <location>
        <begin position="260"/>
        <end position="292"/>
    </location>
</feature>
<evidence type="ECO:0000256" key="4">
    <source>
        <dbReference type="SAM" id="MobiDB-lite"/>
    </source>
</evidence>
<gene>
    <name evidence="5" type="ORF">MHUMG1_09338</name>
</gene>
<keyword evidence="2 3" id="KW-0040">ANK repeat</keyword>
<dbReference type="SMART" id="SM00248">
    <property type="entry name" value="ANK"/>
    <property type="match status" value="7"/>
</dbReference>
<dbReference type="PANTHER" id="PTHR24166:SF48">
    <property type="entry name" value="PROTEIN VAPYRIN"/>
    <property type="match status" value="1"/>
</dbReference>
<feature type="repeat" description="ANK" evidence="3">
    <location>
        <begin position="547"/>
        <end position="580"/>
    </location>
</feature>
<keyword evidence="1" id="KW-0677">Repeat</keyword>
<dbReference type="EMBL" id="JACEFI010000025">
    <property type="protein sequence ID" value="KAH0592885.1"/>
    <property type="molecule type" value="Genomic_DNA"/>
</dbReference>
<feature type="region of interest" description="Disordered" evidence="4">
    <location>
        <begin position="1"/>
        <end position="33"/>
    </location>
</feature>
<evidence type="ECO:0000313" key="5">
    <source>
        <dbReference type="EMBL" id="KAH0592885.1"/>
    </source>
</evidence>